<keyword evidence="2" id="KW-1185">Reference proteome</keyword>
<evidence type="ECO:0000313" key="1">
    <source>
        <dbReference type="EMBL" id="KAJ2898242.1"/>
    </source>
</evidence>
<comment type="caution">
    <text evidence="1">The sequence shown here is derived from an EMBL/GenBank/DDBJ whole genome shotgun (WGS) entry which is preliminary data.</text>
</comment>
<dbReference type="EMBL" id="JANBVB010000071">
    <property type="protein sequence ID" value="KAJ2898242.1"/>
    <property type="molecule type" value="Genomic_DNA"/>
</dbReference>
<gene>
    <name evidence="1" type="ORF">IWW38_001454</name>
</gene>
<organism evidence="1 2">
    <name type="scientific">Coemansia aciculifera</name>
    <dbReference type="NCBI Taxonomy" id="417176"/>
    <lineage>
        <taxon>Eukaryota</taxon>
        <taxon>Fungi</taxon>
        <taxon>Fungi incertae sedis</taxon>
        <taxon>Zoopagomycota</taxon>
        <taxon>Kickxellomycotina</taxon>
        <taxon>Kickxellomycetes</taxon>
        <taxon>Kickxellales</taxon>
        <taxon>Kickxellaceae</taxon>
        <taxon>Coemansia</taxon>
    </lineage>
</organism>
<proteinExistence type="predicted"/>
<reference evidence="1" key="1">
    <citation type="submission" date="2022-07" db="EMBL/GenBank/DDBJ databases">
        <title>Phylogenomic reconstructions and comparative analyses of Kickxellomycotina fungi.</title>
        <authorList>
            <person name="Reynolds N.K."/>
            <person name="Stajich J.E."/>
            <person name="Barry K."/>
            <person name="Grigoriev I.V."/>
            <person name="Crous P."/>
            <person name="Smith M.E."/>
        </authorList>
    </citation>
    <scope>NUCLEOTIDE SEQUENCE</scope>
    <source>
        <strain evidence="1">CBS 190363</strain>
    </source>
</reference>
<sequence>MVEFKILYFATARDAALDKSSETLEVDDGRPATLASAVECITAKYPKMRAVLESAMVALNEDYCDKDNMSNIKLKSSDTVAIIPPVSGG</sequence>
<accession>A0ACC1M6W1</accession>
<evidence type="ECO:0000313" key="2">
    <source>
        <dbReference type="Proteomes" id="UP001139981"/>
    </source>
</evidence>
<protein>
    <submittedName>
        <fullName evidence="1">Uncharacterized protein</fullName>
    </submittedName>
</protein>
<dbReference type="Proteomes" id="UP001139981">
    <property type="component" value="Unassembled WGS sequence"/>
</dbReference>
<name>A0ACC1M6W1_9FUNG</name>